<gene>
    <name evidence="1" type="ORF">EUGRSUZ_I02050</name>
</gene>
<evidence type="ECO:0000313" key="1">
    <source>
        <dbReference type="EMBL" id="KCW56309.1"/>
    </source>
</evidence>
<dbReference type="AlphaFoldDB" id="A0A059ARA2"/>
<organism evidence="1">
    <name type="scientific">Eucalyptus grandis</name>
    <name type="common">Flooded gum</name>
    <dbReference type="NCBI Taxonomy" id="71139"/>
    <lineage>
        <taxon>Eukaryota</taxon>
        <taxon>Viridiplantae</taxon>
        <taxon>Streptophyta</taxon>
        <taxon>Embryophyta</taxon>
        <taxon>Tracheophyta</taxon>
        <taxon>Spermatophyta</taxon>
        <taxon>Magnoliopsida</taxon>
        <taxon>eudicotyledons</taxon>
        <taxon>Gunneridae</taxon>
        <taxon>Pentapetalae</taxon>
        <taxon>rosids</taxon>
        <taxon>malvids</taxon>
        <taxon>Myrtales</taxon>
        <taxon>Myrtaceae</taxon>
        <taxon>Myrtoideae</taxon>
        <taxon>Eucalypteae</taxon>
        <taxon>Eucalyptus</taxon>
    </lineage>
</organism>
<proteinExistence type="predicted"/>
<name>A0A059ARA2_EUCGR</name>
<accession>A0A059ARA2</accession>
<dbReference type="Gramene" id="KCW56309">
    <property type="protein sequence ID" value="KCW56309"/>
    <property type="gene ID" value="EUGRSUZ_I02050"/>
</dbReference>
<dbReference type="InParanoid" id="A0A059ARA2"/>
<protein>
    <submittedName>
        <fullName evidence="1">Uncharacterized protein</fullName>
    </submittedName>
</protein>
<dbReference type="EMBL" id="KK198761">
    <property type="protein sequence ID" value="KCW56309.1"/>
    <property type="molecule type" value="Genomic_DNA"/>
</dbReference>
<sequence length="93" mass="10952">MNLSNWRLPVALPYAPTWCPQTVNHKNLYLDFYVLRMLAIANCNCSRTYQFNICTLRTFYTCVCQCIYLLGLTHSVGVSNKNDNIFKRFDFLR</sequence>
<reference evidence="1" key="1">
    <citation type="submission" date="2013-07" db="EMBL/GenBank/DDBJ databases">
        <title>The genome of Eucalyptus grandis.</title>
        <authorList>
            <person name="Schmutz J."/>
            <person name="Hayes R."/>
            <person name="Myburg A."/>
            <person name="Tuskan G."/>
            <person name="Grattapaglia D."/>
            <person name="Rokhsar D.S."/>
        </authorList>
    </citation>
    <scope>NUCLEOTIDE SEQUENCE</scope>
    <source>
        <tissue evidence="1">Leaf extractions</tissue>
    </source>
</reference>